<gene>
    <name evidence="2" type="ORF">H8E29_16680</name>
</gene>
<name>A0A8J6NSG1_9CHLR</name>
<comment type="caution">
    <text evidence="2">The sequence shown here is derived from an EMBL/GenBank/DDBJ whole genome shotgun (WGS) entry which is preliminary data.</text>
</comment>
<evidence type="ECO:0000313" key="3">
    <source>
        <dbReference type="Proteomes" id="UP000614469"/>
    </source>
</evidence>
<organism evidence="2 3">
    <name type="scientific">Candidatus Desulfolinea nitratireducens</name>
    <dbReference type="NCBI Taxonomy" id="2841698"/>
    <lineage>
        <taxon>Bacteria</taxon>
        <taxon>Bacillati</taxon>
        <taxon>Chloroflexota</taxon>
        <taxon>Anaerolineae</taxon>
        <taxon>Anaerolineales</taxon>
        <taxon>Anaerolineales incertae sedis</taxon>
        <taxon>Candidatus Desulfolinea</taxon>
    </lineage>
</organism>
<sequence length="531" mass="57886">MKKTIILITLLSIVLNSCGATPSLWGEYSTPTPQVFPPVQAAPVAIATPSPMIANEPVKLPPTALPTNQPLENLATPTKIAETPAAIKEPTILYYSQSGDSLKVVASHFAVEVEEIISTGEMPEPGSLLDPNTLLVIPDRLDETTSSEQIFPDSEVVFSATGLDFDTLAYIAEAGGYLSEYREYLGTTSWTTGAEGVTRLAAENSLNPRLLVALIEYESGWVLGQPGNLAETDYPLGYIDFRKKGMFRQMMMAVQDLAVGYYDWRSGKLTELAFLDGTTKRIAPDLNAGSVAIQYYFAQKLDPDRWTQAVDPRVGFPALYAELFGSPWTRAQSVEPLFPAGLKQPPMVLPFEPRREWAFTGGPHSAWEHEGAQAALDFAPANDFSGCAETEKWVVASAPGLVVTSDHGVVILDLDGDGNEETGWNLLYLHIATVGRIPLGTWVEVDDRLGQPSCEGGVSTGTHLHFARKYNGEWILADGALPFNLDGWIAHAAEKPYFGSLTRDDETITSSQVGEAWSVIFRDNPEENKED</sequence>
<proteinExistence type="predicted"/>
<dbReference type="Proteomes" id="UP000614469">
    <property type="component" value="Unassembled WGS sequence"/>
</dbReference>
<feature type="signal peptide" evidence="1">
    <location>
        <begin position="1"/>
        <end position="19"/>
    </location>
</feature>
<reference evidence="2 3" key="1">
    <citation type="submission" date="2020-08" db="EMBL/GenBank/DDBJ databases">
        <title>Bridging the membrane lipid divide: bacteria of the FCB group superphylum have the potential to synthesize archaeal ether lipids.</title>
        <authorList>
            <person name="Villanueva L."/>
            <person name="Von Meijenfeldt F.A.B."/>
            <person name="Westbye A.B."/>
            <person name="Yadav S."/>
            <person name="Hopmans E.C."/>
            <person name="Dutilh B.E."/>
            <person name="Sinninghe Damste J.S."/>
        </authorList>
    </citation>
    <scope>NUCLEOTIDE SEQUENCE [LARGE SCALE GENOMIC DNA]</scope>
    <source>
        <strain evidence="2">NIOZ-UU36</strain>
    </source>
</reference>
<evidence type="ECO:0000313" key="2">
    <source>
        <dbReference type="EMBL" id="MBC8336894.1"/>
    </source>
</evidence>
<feature type="chain" id="PRO_5035287802" description="LysM domain-containing protein" evidence="1">
    <location>
        <begin position="20"/>
        <end position="531"/>
    </location>
</feature>
<evidence type="ECO:0000256" key="1">
    <source>
        <dbReference type="SAM" id="SignalP"/>
    </source>
</evidence>
<keyword evidence="1" id="KW-0732">Signal</keyword>
<dbReference type="EMBL" id="JACNJN010000208">
    <property type="protein sequence ID" value="MBC8336894.1"/>
    <property type="molecule type" value="Genomic_DNA"/>
</dbReference>
<dbReference type="Gene3D" id="2.70.70.10">
    <property type="entry name" value="Glucose Permease (Domain IIA)"/>
    <property type="match status" value="1"/>
</dbReference>
<dbReference type="AlphaFoldDB" id="A0A8J6NSG1"/>
<dbReference type="InterPro" id="IPR011055">
    <property type="entry name" value="Dup_hybrid_motif"/>
</dbReference>
<accession>A0A8J6NSG1</accession>
<protein>
    <recommendedName>
        <fullName evidence="4">LysM domain-containing protein</fullName>
    </recommendedName>
</protein>
<dbReference type="SUPFAM" id="SSF51261">
    <property type="entry name" value="Duplicated hybrid motif"/>
    <property type="match status" value="1"/>
</dbReference>
<evidence type="ECO:0008006" key="4">
    <source>
        <dbReference type="Google" id="ProtNLM"/>
    </source>
</evidence>